<accession>A0A6A5R141</accession>
<gene>
    <name evidence="3" type="ORF">BDU57DRAFT_419890</name>
</gene>
<reference evidence="3" key="1">
    <citation type="journal article" date="2020" name="Stud. Mycol.">
        <title>101 Dothideomycetes genomes: a test case for predicting lifestyles and emergence of pathogens.</title>
        <authorList>
            <person name="Haridas S."/>
            <person name="Albert R."/>
            <person name="Binder M."/>
            <person name="Bloem J."/>
            <person name="Labutti K."/>
            <person name="Salamov A."/>
            <person name="Andreopoulos B."/>
            <person name="Baker S."/>
            <person name="Barry K."/>
            <person name="Bills G."/>
            <person name="Bluhm B."/>
            <person name="Cannon C."/>
            <person name="Castanera R."/>
            <person name="Culley D."/>
            <person name="Daum C."/>
            <person name="Ezra D."/>
            <person name="Gonzalez J."/>
            <person name="Henrissat B."/>
            <person name="Kuo A."/>
            <person name="Liang C."/>
            <person name="Lipzen A."/>
            <person name="Lutzoni F."/>
            <person name="Magnuson J."/>
            <person name="Mondo S."/>
            <person name="Nolan M."/>
            <person name="Ohm R."/>
            <person name="Pangilinan J."/>
            <person name="Park H.-J."/>
            <person name="Ramirez L."/>
            <person name="Alfaro M."/>
            <person name="Sun H."/>
            <person name="Tritt A."/>
            <person name="Yoshinaga Y."/>
            <person name="Zwiers L.-H."/>
            <person name="Turgeon B."/>
            <person name="Goodwin S."/>
            <person name="Spatafora J."/>
            <person name="Crous P."/>
            <person name="Grigoriev I."/>
        </authorList>
    </citation>
    <scope>NUCLEOTIDE SEQUENCE</scope>
    <source>
        <strain evidence="3">HMLAC05119</strain>
    </source>
</reference>
<name>A0A6A5R141_AMPQU</name>
<dbReference type="EMBL" id="ML979132">
    <property type="protein sequence ID" value="KAF1920848.1"/>
    <property type="molecule type" value="Genomic_DNA"/>
</dbReference>
<keyword evidence="2" id="KW-0812">Transmembrane</keyword>
<evidence type="ECO:0000313" key="4">
    <source>
        <dbReference type="Proteomes" id="UP000800096"/>
    </source>
</evidence>
<feature type="compositionally biased region" description="Polar residues" evidence="1">
    <location>
        <begin position="74"/>
        <end position="84"/>
    </location>
</feature>
<organism evidence="3 4">
    <name type="scientific">Ampelomyces quisqualis</name>
    <name type="common">Powdery mildew agent</name>
    <dbReference type="NCBI Taxonomy" id="50730"/>
    <lineage>
        <taxon>Eukaryota</taxon>
        <taxon>Fungi</taxon>
        <taxon>Dikarya</taxon>
        <taxon>Ascomycota</taxon>
        <taxon>Pezizomycotina</taxon>
        <taxon>Dothideomycetes</taxon>
        <taxon>Pleosporomycetidae</taxon>
        <taxon>Pleosporales</taxon>
        <taxon>Pleosporineae</taxon>
        <taxon>Phaeosphaeriaceae</taxon>
        <taxon>Ampelomyces</taxon>
    </lineage>
</organism>
<feature type="non-terminal residue" evidence="3">
    <location>
        <position position="84"/>
    </location>
</feature>
<evidence type="ECO:0000313" key="3">
    <source>
        <dbReference type="EMBL" id="KAF1920848.1"/>
    </source>
</evidence>
<keyword evidence="2" id="KW-0472">Membrane</keyword>
<feature type="region of interest" description="Disordered" evidence="1">
    <location>
        <begin position="54"/>
        <end position="84"/>
    </location>
</feature>
<feature type="non-terminal residue" evidence="3">
    <location>
        <position position="1"/>
    </location>
</feature>
<protein>
    <submittedName>
        <fullName evidence="3">Uncharacterized protein</fullName>
    </submittedName>
</protein>
<dbReference type="Proteomes" id="UP000800096">
    <property type="component" value="Unassembled WGS sequence"/>
</dbReference>
<evidence type="ECO:0000256" key="2">
    <source>
        <dbReference type="SAM" id="Phobius"/>
    </source>
</evidence>
<sequence>FGAFLFDTSFWSRIGFLISYVATSLLALEVLRLVSTDANKRDAEKFLAHYTQQRQAAFSPRARRATSQEKKTKQPTSVTIEEQE</sequence>
<dbReference type="OrthoDB" id="3782026at2759"/>
<proteinExistence type="predicted"/>
<evidence type="ECO:0000256" key="1">
    <source>
        <dbReference type="SAM" id="MobiDB-lite"/>
    </source>
</evidence>
<keyword evidence="2" id="KW-1133">Transmembrane helix</keyword>
<dbReference type="AlphaFoldDB" id="A0A6A5R141"/>
<keyword evidence="4" id="KW-1185">Reference proteome</keyword>
<feature type="transmembrane region" description="Helical" evidence="2">
    <location>
        <begin position="14"/>
        <end position="34"/>
    </location>
</feature>